<gene>
    <name evidence="1" type="ORF">S06H3_26036</name>
</gene>
<dbReference type="EMBL" id="BARV01015025">
    <property type="protein sequence ID" value="GAI25980.1"/>
    <property type="molecule type" value="Genomic_DNA"/>
</dbReference>
<dbReference type="SUPFAM" id="SSF53067">
    <property type="entry name" value="Actin-like ATPase domain"/>
    <property type="match status" value="1"/>
</dbReference>
<reference evidence="1" key="1">
    <citation type="journal article" date="2014" name="Front. Microbiol.">
        <title>High frequency of phylogenetically diverse reductive dehalogenase-homologous genes in deep subseafloor sedimentary metagenomes.</title>
        <authorList>
            <person name="Kawai M."/>
            <person name="Futagami T."/>
            <person name="Toyoda A."/>
            <person name="Takaki Y."/>
            <person name="Nishi S."/>
            <person name="Hori S."/>
            <person name="Arai W."/>
            <person name="Tsubouchi T."/>
            <person name="Morono Y."/>
            <person name="Uchiyama I."/>
            <person name="Ito T."/>
            <person name="Fujiyama A."/>
            <person name="Inagaki F."/>
            <person name="Takami H."/>
        </authorList>
    </citation>
    <scope>NUCLEOTIDE SEQUENCE</scope>
    <source>
        <strain evidence="1">Expedition CK06-06</strain>
    </source>
</reference>
<accession>X1NGU1</accession>
<name>X1NGU1_9ZZZZ</name>
<evidence type="ECO:0000313" key="1">
    <source>
        <dbReference type="EMBL" id="GAI25980.1"/>
    </source>
</evidence>
<proteinExistence type="predicted"/>
<comment type="caution">
    <text evidence="1">The sequence shown here is derived from an EMBL/GenBank/DDBJ whole genome shotgun (WGS) entry which is preliminary data.</text>
</comment>
<evidence type="ECO:0008006" key="2">
    <source>
        <dbReference type="Google" id="ProtNLM"/>
    </source>
</evidence>
<organism evidence="1">
    <name type="scientific">marine sediment metagenome</name>
    <dbReference type="NCBI Taxonomy" id="412755"/>
    <lineage>
        <taxon>unclassified sequences</taxon>
        <taxon>metagenomes</taxon>
        <taxon>ecological metagenomes</taxon>
    </lineage>
</organism>
<protein>
    <recommendedName>
        <fullName evidence="2">SHS2 domain-containing protein</fullName>
    </recommendedName>
</protein>
<sequence length="46" mass="4824">MPRRKIISAIDVGTTKIATIMADVKAENDIEILGVGVVPSHGFTAS</sequence>
<dbReference type="AlphaFoldDB" id="X1NGU1"/>
<dbReference type="InterPro" id="IPR043129">
    <property type="entry name" value="ATPase_NBD"/>
</dbReference>